<dbReference type="EMBL" id="JARQZJ010000121">
    <property type="protein sequence ID" value="KAK9887796.1"/>
    <property type="molecule type" value="Genomic_DNA"/>
</dbReference>
<dbReference type="Proteomes" id="UP001431783">
    <property type="component" value="Unassembled WGS sequence"/>
</dbReference>
<reference evidence="1 2" key="1">
    <citation type="submission" date="2023-03" db="EMBL/GenBank/DDBJ databases">
        <title>Genome insight into feeding habits of ladybird beetles.</title>
        <authorList>
            <person name="Li H.-S."/>
            <person name="Huang Y.-H."/>
            <person name="Pang H."/>
        </authorList>
    </citation>
    <scope>NUCLEOTIDE SEQUENCE [LARGE SCALE GENOMIC DNA]</scope>
    <source>
        <strain evidence="1">SYSU_2023b</strain>
        <tissue evidence="1">Whole body</tissue>
    </source>
</reference>
<comment type="caution">
    <text evidence="1">The sequence shown here is derived from an EMBL/GenBank/DDBJ whole genome shotgun (WGS) entry which is preliminary data.</text>
</comment>
<protein>
    <submittedName>
        <fullName evidence="1">Uncharacterized protein</fullName>
    </submittedName>
</protein>
<name>A0AAW1V439_9CUCU</name>
<dbReference type="AlphaFoldDB" id="A0AAW1V439"/>
<feature type="non-terminal residue" evidence="1">
    <location>
        <position position="1"/>
    </location>
</feature>
<gene>
    <name evidence="1" type="ORF">WA026_000111</name>
</gene>
<sequence length="64" mass="6993">RSALNDSVIHSVRNSQSTRWEQVRLSLDSVSVVTTQQGGGVENNVASRTIDAPRNTIKQSNVVE</sequence>
<organism evidence="1 2">
    <name type="scientific">Henosepilachna vigintioctopunctata</name>
    <dbReference type="NCBI Taxonomy" id="420089"/>
    <lineage>
        <taxon>Eukaryota</taxon>
        <taxon>Metazoa</taxon>
        <taxon>Ecdysozoa</taxon>
        <taxon>Arthropoda</taxon>
        <taxon>Hexapoda</taxon>
        <taxon>Insecta</taxon>
        <taxon>Pterygota</taxon>
        <taxon>Neoptera</taxon>
        <taxon>Endopterygota</taxon>
        <taxon>Coleoptera</taxon>
        <taxon>Polyphaga</taxon>
        <taxon>Cucujiformia</taxon>
        <taxon>Coccinelloidea</taxon>
        <taxon>Coccinellidae</taxon>
        <taxon>Epilachninae</taxon>
        <taxon>Epilachnini</taxon>
        <taxon>Henosepilachna</taxon>
    </lineage>
</organism>
<evidence type="ECO:0000313" key="1">
    <source>
        <dbReference type="EMBL" id="KAK9887796.1"/>
    </source>
</evidence>
<accession>A0AAW1V439</accession>
<evidence type="ECO:0000313" key="2">
    <source>
        <dbReference type="Proteomes" id="UP001431783"/>
    </source>
</evidence>
<keyword evidence="2" id="KW-1185">Reference proteome</keyword>
<proteinExistence type="predicted"/>